<feature type="domain" description="Thioredoxin" evidence="5">
    <location>
        <begin position="116"/>
        <end position="235"/>
    </location>
</feature>
<comment type="caution">
    <text evidence="6">The sequence shown here is derived from an EMBL/GenBank/DDBJ whole genome shotgun (WGS) entry which is preliminary data.</text>
</comment>
<evidence type="ECO:0000259" key="5">
    <source>
        <dbReference type="PROSITE" id="PS51352"/>
    </source>
</evidence>
<name>A0ABX4TFC1_9HYPH</name>
<keyword evidence="7" id="KW-1185">Reference proteome</keyword>
<evidence type="ECO:0000256" key="4">
    <source>
        <dbReference type="ARBA" id="ARBA00023284"/>
    </source>
</evidence>
<dbReference type="PROSITE" id="PS00194">
    <property type="entry name" value="THIOREDOXIN_1"/>
    <property type="match status" value="1"/>
</dbReference>
<organism evidence="6 7">
    <name type="scientific">Sinorhizobium medicae</name>
    <dbReference type="NCBI Taxonomy" id="110321"/>
    <lineage>
        <taxon>Bacteria</taxon>
        <taxon>Pseudomonadati</taxon>
        <taxon>Pseudomonadota</taxon>
        <taxon>Alphaproteobacteria</taxon>
        <taxon>Hyphomicrobiales</taxon>
        <taxon>Rhizobiaceae</taxon>
        <taxon>Sinorhizobium/Ensifer group</taxon>
        <taxon>Sinorhizobium</taxon>
    </lineage>
</organism>
<dbReference type="Gene3D" id="3.40.30.10">
    <property type="entry name" value="Glutaredoxin"/>
    <property type="match status" value="2"/>
</dbReference>
<proteinExistence type="predicted"/>
<keyword evidence="3" id="KW-1015">Disulfide bond</keyword>
<evidence type="ECO:0000256" key="2">
    <source>
        <dbReference type="ARBA" id="ARBA00022982"/>
    </source>
</evidence>
<keyword evidence="1" id="KW-0813">Transport</keyword>
<evidence type="ECO:0000313" key="6">
    <source>
        <dbReference type="EMBL" id="PLT97423.1"/>
    </source>
</evidence>
<gene>
    <name evidence="6" type="ORF">BMJ33_26150</name>
</gene>
<feature type="domain" description="Thioredoxin" evidence="5">
    <location>
        <begin position="1"/>
        <end position="115"/>
    </location>
</feature>
<dbReference type="PANTHER" id="PTHR45663">
    <property type="entry name" value="GEO12009P1"/>
    <property type="match status" value="1"/>
</dbReference>
<dbReference type="InterPro" id="IPR017937">
    <property type="entry name" value="Thioredoxin_CS"/>
</dbReference>
<dbReference type="InterPro" id="IPR036249">
    <property type="entry name" value="Thioredoxin-like_sf"/>
</dbReference>
<evidence type="ECO:0000256" key="3">
    <source>
        <dbReference type="ARBA" id="ARBA00023157"/>
    </source>
</evidence>
<evidence type="ECO:0000313" key="7">
    <source>
        <dbReference type="Proteomes" id="UP001190825"/>
    </source>
</evidence>
<accession>A0ABX4TFC1</accession>
<protein>
    <submittedName>
        <fullName evidence="6">Thiol reductase thioredoxin</fullName>
    </submittedName>
</protein>
<sequence>MDTARNEHPSAIVKVDTSNFSEEVLKPAEPVIAIFSFEGCGHCAIIAPFLEEIATALAGKVKIVKVSDTENPELAKQYGVYGFPTFAMFKGGEVNDIFLGAAPPNIEMKLRSWISKTVQTPKMNTTISERPTAIVNGDVSAFPEEVLKSPEAVIVHFWGKWCPPFELVEPILEQVATELAGKVKVVKLNIGENRDFATQYGVDDFPVLAMFKGGEVADIYVGTGSLRSWISEALA</sequence>
<dbReference type="InterPro" id="IPR013766">
    <property type="entry name" value="Thioredoxin_domain"/>
</dbReference>
<dbReference type="SUPFAM" id="SSF52833">
    <property type="entry name" value="Thioredoxin-like"/>
    <property type="match status" value="2"/>
</dbReference>
<dbReference type="Proteomes" id="UP001190825">
    <property type="component" value="Unassembled WGS sequence"/>
</dbReference>
<dbReference type="EMBL" id="NBUC01000130">
    <property type="protein sequence ID" value="PLT97423.1"/>
    <property type="molecule type" value="Genomic_DNA"/>
</dbReference>
<dbReference type="Pfam" id="PF00085">
    <property type="entry name" value="Thioredoxin"/>
    <property type="match status" value="2"/>
</dbReference>
<dbReference type="PROSITE" id="PS51352">
    <property type="entry name" value="THIOREDOXIN_2"/>
    <property type="match status" value="2"/>
</dbReference>
<reference evidence="6 7" key="1">
    <citation type="journal article" date="2018" name="FEMS Microbiol. Ecol.">
        <title>Co-invading symbiotic mutualists of Medicago polymorpha retain high ancestral diversity and contain diverse accessory genomes.</title>
        <authorList>
            <person name="Porter S.S."/>
            <person name="Faber-Hammond J.J."/>
            <person name="Friesen M.L."/>
        </authorList>
    </citation>
    <scope>NUCLEOTIDE SEQUENCE [LARGE SCALE GENOMIC DNA]</scope>
    <source>
        <strain evidence="6 7">Str16</strain>
    </source>
</reference>
<keyword evidence="4" id="KW-0676">Redox-active center</keyword>
<keyword evidence="2" id="KW-0249">Electron transport</keyword>
<dbReference type="CDD" id="cd02947">
    <property type="entry name" value="TRX_family"/>
    <property type="match status" value="2"/>
</dbReference>
<evidence type="ECO:0000256" key="1">
    <source>
        <dbReference type="ARBA" id="ARBA00022448"/>
    </source>
</evidence>
<dbReference type="PANTHER" id="PTHR45663:SF11">
    <property type="entry name" value="GEO12009P1"/>
    <property type="match status" value="1"/>
</dbReference>